<evidence type="ECO:0000313" key="9">
    <source>
        <dbReference type="EMBL" id="KAG7361924.1"/>
    </source>
</evidence>
<dbReference type="OrthoDB" id="262529at2759"/>
<dbReference type="GO" id="GO:0003684">
    <property type="term" value="F:damaged DNA binding"/>
    <property type="evidence" value="ECO:0007669"/>
    <property type="project" value="TreeGrafter"/>
</dbReference>
<feature type="region of interest" description="Disordered" evidence="6">
    <location>
        <begin position="261"/>
        <end position="292"/>
    </location>
</feature>
<sequence length="668" mass="75617">MTSSWQHHSPSPQHDVDNCHSHNSVVVLHDGDSESSSSSSKKGKGAKETENGILETRNTNHGENETENDDVCFICGAILSTVKHRRINHIKRCSKKYAISGKDVRAINDPIQVLTVDHPSKNHRPFQSQSTPSKSSSSSSVSFNNNPNANSQSIQTETELEWHGDSNKLLDLTNQDNHNNNNNNNTNTSTTNQKQNEQQQQKQQHVSKIQTTLTNFVTIPARNLNNVLMAASRRLSKQNQIQLISQNKFKRKLESMEQQQNINNDGYHPTHGNKKRGRFFQRDTKNTSTRNCPQYKRITGTDFVVDGFHYAKASLTNNYFLTHFHSDHYGGIDSTWNAGTIYCSLPTATLVNQQLGVGKKYLHPIPLHTDTVIASQGKPVTVTVLDANHCPGAVMFLFTVGRKKILHVGDFRWNREIMLQQHPIREIASRRMELDEIFLDTTYCNPKYNLPSQLDTIQAVVTLFEQQKAKNQNKRTLHLFGAYTIGKERMYMSVAEQFGLKVYVDNARYRILSALQWPKERMSLLTTNKEESCIWVVPLGHLNMKKLPEYFRIANNKPFAPAYEQIVGYRPTGWSLNSKPSAGNHVTSRTSGNLTIHSLPYSEHSSFPELVDCLACLRPGRIVPTVNASNTREQVETLLHGLRTKQTELRLSETQPKGQQTVIGVKLN</sequence>
<evidence type="ECO:0000259" key="7">
    <source>
        <dbReference type="Pfam" id="PF00753"/>
    </source>
</evidence>
<protein>
    <submittedName>
        <fullName evidence="9">Beta-lactamase-like protein</fullName>
    </submittedName>
</protein>
<dbReference type="GO" id="GO:0005634">
    <property type="term" value="C:nucleus"/>
    <property type="evidence" value="ECO:0007669"/>
    <property type="project" value="UniProtKB-SubCell"/>
</dbReference>
<dbReference type="Proteomes" id="UP000693970">
    <property type="component" value="Unassembled WGS sequence"/>
</dbReference>
<keyword evidence="4" id="KW-0234">DNA repair</keyword>
<dbReference type="Pfam" id="PF00753">
    <property type="entry name" value="Lactamase_B"/>
    <property type="match status" value="1"/>
</dbReference>
<keyword evidence="3" id="KW-0227">DNA damage</keyword>
<feature type="region of interest" description="Disordered" evidence="6">
    <location>
        <begin position="169"/>
        <end position="207"/>
    </location>
</feature>
<dbReference type="InterPro" id="IPR011084">
    <property type="entry name" value="DRMBL"/>
</dbReference>
<feature type="compositionally biased region" description="Low complexity" evidence="6">
    <location>
        <begin position="173"/>
        <end position="204"/>
    </location>
</feature>
<keyword evidence="10" id="KW-1185">Reference proteome</keyword>
<dbReference type="GO" id="GO:0036297">
    <property type="term" value="P:interstrand cross-link repair"/>
    <property type="evidence" value="ECO:0007669"/>
    <property type="project" value="TreeGrafter"/>
</dbReference>
<evidence type="ECO:0000256" key="5">
    <source>
        <dbReference type="ARBA" id="ARBA00023242"/>
    </source>
</evidence>
<evidence type="ECO:0000313" key="10">
    <source>
        <dbReference type="Proteomes" id="UP000693970"/>
    </source>
</evidence>
<feature type="domain" description="Metallo-beta-lactamase" evidence="7">
    <location>
        <begin position="320"/>
        <end position="417"/>
    </location>
</feature>
<dbReference type="EMBL" id="JAGRRH010000012">
    <property type="protein sequence ID" value="KAG7361924.1"/>
    <property type="molecule type" value="Genomic_DNA"/>
</dbReference>
<dbReference type="InterPro" id="IPR001279">
    <property type="entry name" value="Metallo-B-lactamas"/>
</dbReference>
<dbReference type="GO" id="GO:0035312">
    <property type="term" value="F:5'-3' DNA exonuclease activity"/>
    <property type="evidence" value="ECO:0007669"/>
    <property type="project" value="TreeGrafter"/>
</dbReference>
<evidence type="ECO:0000259" key="8">
    <source>
        <dbReference type="Pfam" id="PF07522"/>
    </source>
</evidence>
<evidence type="ECO:0000256" key="4">
    <source>
        <dbReference type="ARBA" id="ARBA00023204"/>
    </source>
</evidence>
<dbReference type="GO" id="GO:0006303">
    <property type="term" value="P:double-strand break repair via nonhomologous end joining"/>
    <property type="evidence" value="ECO:0007669"/>
    <property type="project" value="TreeGrafter"/>
</dbReference>
<evidence type="ECO:0000256" key="1">
    <source>
        <dbReference type="ARBA" id="ARBA00004123"/>
    </source>
</evidence>
<dbReference type="AlphaFoldDB" id="A0A9K3LGD6"/>
<feature type="domain" description="DNA repair metallo-beta-lactamase" evidence="8">
    <location>
        <begin position="521"/>
        <end position="629"/>
    </location>
</feature>
<comment type="caution">
    <text evidence="9">The sequence shown here is derived from an EMBL/GenBank/DDBJ whole genome shotgun (WGS) entry which is preliminary data.</text>
</comment>
<dbReference type="Pfam" id="PF07522">
    <property type="entry name" value="DRMBL"/>
    <property type="match status" value="1"/>
</dbReference>
<dbReference type="PANTHER" id="PTHR23240">
    <property type="entry name" value="DNA CROSS-LINK REPAIR PROTEIN PSO2/SNM1-RELATED"/>
    <property type="match status" value="1"/>
</dbReference>
<feature type="region of interest" description="Disordered" evidence="6">
    <location>
        <begin position="29"/>
        <end position="66"/>
    </location>
</feature>
<proteinExistence type="inferred from homology"/>
<feature type="compositionally biased region" description="Low complexity" evidence="6">
    <location>
        <begin position="125"/>
        <end position="153"/>
    </location>
</feature>
<comment type="subcellular location">
    <subcellularLocation>
        <location evidence="1">Nucleus</location>
    </subcellularLocation>
</comment>
<comment type="similarity">
    <text evidence="2">Belongs to the DNA repair metallo-beta-lactamase (DRMBL) family.</text>
</comment>
<accession>A0A9K3LGD6</accession>
<evidence type="ECO:0000256" key="3">
    <source>
        <dbReference type="ARBA" id="ARBA00022763"/>
    </source>
</evidence>
<dbReference type="CDD" id="cd16273">
    <property type="entry name" value="SNM1A-1C-like_MBL-fold"/>
    <property type="match status" value="1"/>
</dbReference>
<evidence type="ECO:0000256" key="6">
    <source>
        <dbReference type="SAM" id="MobiDB-lite"/>
    </source>
</evidence>
<reference evidence="9" key="1">
    <citation type="journal article" date="2021" name="Sci. Rep.">
        <title>Diploid genomic architecture of Nitzschia inconspicua, an elite biomass production diatom.</title>
        <authorList>
            <person name="Oliver A."/>
            <person name="Podell S."/>
            <person name="Pinowska A."/>
            <person name="Traller J.C."/>
            <person name="Smith S.R."/>
            <person name="McClure R."/>
            <person name="Beliaev A."/>
            <person name="Bohutskyi P."/>
            <person name="Hill E.A."/>
            <person name="Rabines A."/>
            <person name="Zheng H."/>
            <person name="Allen L.Z."/>
            <person name="Kuo A."/>
            <person name="Grigoriev I.V."/>
            <person name="Allen A.E."/>
            <person name="Hazlebeck D."/>
            <person name="Allen E.E."/>
        </authorList>
    </citation>
    <scope>NUCLEOTIDE SEQUENCE</scope>
    <source>
        <strain evidence="9">Hildebrandi</strain>
    </source>
</reference>
<name>A0A9K3LGD6_9STRA</name>
<organism evidence="9 10">
    <name type="scientific">Nitzschia inconspicua</name>
    <dbReference type="NCBI Taxonomy" id="303405"/>
    <lineage>
        <taxon>Eukaryota</taxon>
        <taxon>Sar</taxon>
        <taxon>Stramenopiles</taxon>
        <taxon>Ochrophyta</taxon>
        <taxon>Bacillariophyta</taxon>
        <taxon>Bacillariophyceae</taxon>
        <taxon>Bacillariophycidae</taxon>
        <taxon>Bacillariales</taxon>
        <taxon>Bacillariaceae</taxon>
        <taxon>Nitzschia</taxon>
    </lineage>
</organism>
<dbReference type="FunFam" id="3.40.50.12650:FF:000001">
    <property type="entry name" value="DNA cross-link repair 1A"/>
    <property type="match status" value="1"/>
</dbReference>
<reference evidence="9" key="2">
    <citation type="submission" date="2021-04" db="EMBL/GenBank/DDBJ databases">
        <authorList>
            <person name="Podell S."/>
        </authorList>
    </citation>
    <scope>NUCLEOTIDE SEQUENCE</scope>
    <source>
        <strain evidence="9">Hildebrandi</strain>
    </source>
</reference>
<gene>
    <name evidence="9" type="ORF">IV203_025590</name>
</gene>
<dbReference type="PANTHER" id="PTHR23240:SF35">
    <property type="entry name" value="DNA REPAIR METALLO-BETA-LACTAMASE FAMILY PROTEIN-RELATED"/>
    <property type="match status" value="1"/>
</dbReference>
<evidence type="ECO:0000256" key="2">
    <source>
        <dbReference type="ARBA" id="ARBA00010304"/>
    </source>
</evidence>
<keyword evidence="5" id="KW-0539">Nucleus</keyword>
<feature type="region of interest" description="Disordered" evidence="6">
    <location>
        <begin position="116"/>
        <end position="156"/>
    </location>
</feature>